<keyword evidence="2" id="KW-0285">Flavoprotein</keyword>
<gene>
    <name evidence="5" type="ORF">PAC_11093</name>
</gene>
<dbReference type="Proteomes" id="UP000184330">
    <property type="component" value="Unassembled WGS sequence"/>
</dbReference>
<evidence type="ECO:0000256" key="2">
    <source>
        <dbReference type="ARBA" id="ARBA00022630"/>
    </source>
</evidence>
<protein>
    <recommendedName>
        <fullName evidence="7">NADH:flavin oxidoreductase/NADH oxidase N-terminal domain-containing protein</fullName>
    </recommendedName>
</protein>
<dbReference type="PANTHER" id="PTHR43656:SF2">
    <property type="entry name" value="BINDING OXIDOREDUCTASE, PUTATIVE (AFU_ORTHOLOGUE AFUA_2G08260)-RELATED"/>
    <property type="match status" value="1"/>
</dbReference>
<dbReference type="OrthoDB" id="3543736at2759"/>
<dbReference type="InterPro" id="IPR051799">
    <property type="entry name" value="NADH_flavin_oxidoreductase"/>
</dbReference>
<evidence type="ECO:0000256" key="1">
    <source>
        <dbReference type="ARBA" id="ARBA00005979"/>
    </source>
</evidence>
<evidence type="ECO:0008006" key="7">
    <source>
        <dbReference type="Google" id="ProtNLM"/>
    </source>
</evidence>
<keyword evidence="6" id="KW-1185">Reference proteome</keyword>
<keyword evidence="3" id="KW-0288">FMN</keyword>
<evidence type="ECO:0000313" key="6">
    <source>
        <dbReference type="Proteomes" id="UP000184330"/>
    </source>
</evidence>
<dbReference type="GO" id="GO:0016491">
    <property type="term" value="F:oxidoreductase activity"/>
    <property type="evidence" value="ECO:0007669"/>
    <property type="project" value="UniProtKB-KW"/>
</dbReference>
<dbReference type="InterPro" id="IPR013785">
    <property type="entry name" value="Aldolase_TIM"/>
</dbReference>
<dbReference type="STRING" id="576137.A0A1L7X870"/>
<evidence type="ECO:0000256" key="3">
    <source>
        <dbReference type="ARBA" id="ARBA00022643"/>
    </source>
</evidence>
<keyword evidence="4" id="KW-0560">Oxidoreductase</keyword>
<accession>A0A1L7X870</accession>
<dbReference type="AlphaFoldDB" id="A0A1L7X870"/>
<comment type="similarity">
    <text evidence="1">Belongs to the NADH:flavin oxidoreductase/NADH oxidase family.</text>
</comment>
<dbReference type="Gene3D" id="3.20.20.70">
    <property type="entry name" value="Aldolase class I"/>
    <property type="match status" value="1"/>
</dbReference>
<dbReference type="EMBL" id="FJOG01000017">
    <property type="protein sequence ID" value="CZR61197.1"/>
    <property type="molecule type" value="Genomic_DNA"/>
</dbReference>
<name>A0A1L7X870_9HELO</name>
<dbReference type="SUPFAM" id="SSF51395">
    <property type="entry name" value="FMN-linked oxidoreductases"/>
    <property type="match status" value="1"/>
</dbReference>
<evidence type="ECO:0000313" key="5">
    <source>
        <dbReference type="EMBL" id="CZR61197.1"/>
    </source>
</evidence>
<sequence>MESPKKLTPTQILAQPLTLPCGLVLPNRLVNCPMQETLASEPFFDPPIKKFKNIYGERAASKYGLIITGQVQIDIRLLSIAGDSEISREHGTSTIMQLAQPGRTCPAGAGIRPADMAPLCPSSVPVHLSDS</sequence>
<reference evidence="5 6" key="1">
    <citation type="submission" date="2016-03" db="EMBL/GenBank/DDBJ databases">
        <authorList>
            <person name="Ploux O."/>
        </authorList>
    </citation>
    <scope>NUCLEOTIDE SEQUENCE [LARGE SCALE GENOMIC DNA]</scope>
    <source>
        <strain evidence="5 6">UAMH 11012</strain>
    </source>
</reference>
<proteinExistence type="inferred from homology"/>
<organism evidence="5 6">
    <name type="scientific">Phialocephala subalpina</name>
    <dbReference type="NCBI Taxonomy" id="576137"/>
    <lineage>
        <taxon>Eukaryota</taxon>
        <taxon>Fungi</taxon>
        <taxon>Dikarya</taxon>
        <taxon>Ascomycota</taxon>
        <taxon>Pezizomycotina</taxon>
        <taxon>Leotiomycetes</taxon>
        <taxon>Helotiales</taxon>
        <taxon>Mollisiaceae</taxon>
        <taxon>Phialocephala</taxon>
        <taxon>Phialocephala fortinii species complex</taxon>
    </lineage>
</organism>
<dbReference type="PANTHER" id="PTHR43656">
    <property type="entry name" value="BINDING OXIDOREDUCTASE, PUTATIVE (AFU_ORTHOLOGUE AFUA_2G08260)-RELATED"/>
    <property type="match status" value="1"/>
</dbReference>
<evidence type="ECO:0000256" key="4">
    <source>
        <dbReference type="ARBA" id="ARBA00023002"/>
    </source>
</evidence>